<proteinExistence type="predicted"/>
<keyword evidence="1" id="KW-0732">Signal</keyword>
<evidence type="ECO:0000259" key="2">
    <source>
        <dbReference type="Pfam" id="PF13205"/>
    </source>
</evidence>
<dbReference type="Gene3D" id="2.60.40.1220">
    <property type="match status" value="1"/>
</dbReference>
<organism evidence="3 4">
    <name type="scientific">Acididesulfobacter guangdongensis</name>
    <dbReference type="NCBI Taxonomy" id="2597225"/>
    <lineage>
        <taxon>Bacteria</taxon>
        <taxon>Deltaproteobacteria</taxon>
        <taxon>Candidatus Acidulodesulfobacterales</taxon>
        <taxon>Candidatus Acididesulfobacter</taxon>
    </lineage>
</organism>
<dbReference type="Pfam" id="PF13205">
    <property type="entry name" value="Big_5"/>
    <property type="match status" value="1"/>
</dbReference>
<dbReference type="InterPro" id="IPR014755">
    <property type="entry name" value="Cu-Rt/internalin_Ig-like"/>
</dbReference>
<evidence type="ECO:0000313" key="4">
    <source>
        <dbReference type="Proteomes" id="UP000316562"/>
    </source>
</evidence>
<dbReference type="EMBL" id="SGBC01000002">
    <property type="protein sequence ID" value="RZD16573.1"/>
    <property type="molecule type" value="Genomic_DNA"/>
</dbReference>
<feature type="domain" description="SbsA Ig-like" evidence="2">
    <location>
        <begin position="23"/>
        <end position="128"/>
    </location>
</feature>
<evidence type="ECO:0000256" key="1">
    <source>
        <dbReference type="ARBA" id="ARBA00022729"/>
    </source>
</evidence>
<accession>A0A519BH26</accession>
<dbReference type="Proteomes" id="UP000316562">
    <property type="component" value="Unassembled WGS sequence"/>
</dbReference>
<sequence>MPAMSGCAPDRVLGIIPAGVFYPVKISLVSPANGAVNVPTNVVVKASFNEALNSLSFNRSTFLLIGPDGRKVPGKVYYNPNSLTNYIATFTPLVPLRPNTEYTAELTTGIMGNLKQHLKKNYIWRFTTGN</sequence>
<name>A0A519BH26_ACIG2</name>
<reference evidence="3 4" key="1">
    <citation type="journal article" date="2019" name="ISME J.">
        <title>Insights into ecological role of a new deltaproteobacterial order Candidatus Acidulodesulfobacterales by metagenomics and metatranscriptomics.</title>
        <authorList>
            <person name="Tan S."/>
            <person name="Liu J."/>
            <person name="Fang Y."/>
            <person name="Hedlund B.P."/>
            <person name="Lian Z.H."/>
            <person name="Huang L.Y."/>
            <person name="Li J.T."/>
            <person name="Huang L.N."/>
            <person name="Li W.J."/>
            <person name="Jiang H.C."/>
            <person name="Dong H.L."/>
            <person name="Shu W.S."/>
        </authorList>
    </citation>
    <scope>NUCLEOTIDE SEQUENCE [LARGE SCALE GENOMIC DNA]</scope>
    <source>
        <strain evidence="3">AP2</strain>
    </source>
</reference>
<dbReference type="AlphaFoldDB" id="A0A519BH26"/>
<comment type="caution">
    <text evidence="3">The sequence shown here is derived from an EMBL/GenBank/DDBJ whole genome shotgun (WGS) entry which is preliminary data.</text>
</comment>
<dbReference type="InterPro" id="IPR032812">
    <property type="entry name" value="SbsA_Ig"/>
</dbReference>
<gene>
    <name evidence="3" type="ORF">EVJ46_06080</name>
</gene>
<evidence type="ECO:0000313" key="3">
    <source>
        <dbReference type="EMBL" id="RZD16573.1"/>
    </source>
</evidence>
<protein>
    <recommendedName>
        <fullName evidence="2">SbsA Ig-like domain-containing protein</fullName>
    </recommendedName>
</protein>